<dbReference type="InterPro" id="IPR001680">
    <property type="entry name" value="WD40_rpt"/>
</dbReference>
<dbReference type="HOGENOM" id="CLU_005884_0_2_1"/>
<feature type="compositionally biased region" description="Low complexity" evidence="9">
    <location>
        <begin position="95"/>
        <end position="110"/>
    </location>
</feature>
<reference evidence="11 12" key="1">
    <citation type="journal article" date="2004" name="Science">
        <title>The Ashbya gossypii genome as a tool for mapping the ancient Saccharomyces cerevisiae genome.</title>
        <authorList>
            <person name="Dietrich F.S."/>
            <person name="Voegeli S."/>
            <person name="Brachat S."/>
            <person name="Lerch A."/>
            <person name="Gates K."/>
            <person name="Steiner S."/>
            <person name="Mohr C."/>
            <person name="Pohlmann R."/>
            <person name="Luedi P."/>
            <person name="Choi S."/>
            <person name="Wing R.A."/>
            <person name="Flavier A."/>
            <person name="Gaffney T.D."/>
            <person name="Philippsen P."/>
        </authorList>
    </citation>
    <scope>NUCLEOTIDE SEQUENCE [LARGE SCALE GENOMIC DNA]</scope>
    <source>
        <strain evidence="12">ATCC 10895 / CBS 109.51 / FGSC 9923 / NRRL Y-1056</strain>
    </source>
</reference>
<feature type="repeat" description="WD" evidence="8">
    <location>
        <begin position="622"/>
        <end position="663"/>
    </location>
</feature>
<dbReference type="PROSITE" id="PS50082">
    <property type="entry name" value="WD_REPEATS_2"/>
    <property type="match status" value="6"/>
</dbReference>
<dbReference type="GO" id="GO:0000124">
    <property type="term" value="C:SAGA complex"/>
    <property type="evidence" value="ECO:0000318"/>
    <property type="project" value="GO_Central"/>
</dbReference>
<dbReference type="InterPro" id="IPR015943">
    <property type="entry name" value="WD40/YVTN_repeat-like_dom_sf"/>
</dbReference>
<dbReference type="GeneID" id="4620797"/>
<feature type="compositionally biased region" description="Polar residues" evidence="9">
    <location>
        <begin position="1"/>
        <end position="10"/>
    </location>
</feature>
<dbReference type="PANTHER" id="PTHR19879">
    <property type="entry name" value="TRANSCRIPTION INITIATION FACTOR TFIID"/>
    <property type="match status" value="1"/>
</dbReference>
<evidence type="ECO:0000256" key="8">
    <source>
        <dbReference type="PROSITE-ProRule" id="PRU00221"/>
    </source>
</evidence>
<dbReference type="InParanoid" id="Q758K7"/>
<dbReference type="SMART" id="SM00320">
    <property type="entry name" value="WD40"/>
    <property type="match status" value="6"/>
</dbReference>
<dbReference type="FunCoup" id="Q758K7">
    <property type="interactions" value="970"/>
</dbReference>
<dbReference type="KEGG" id="ago:AGOS_AEL246C"/>
<dbReference type="InterPro" id="IPR036322">
    <property type="entry name" value="WD40_repeat_dom_sf"/>
</dbReference>
<dbReference type="PROSITE" id="PS50294">
    <property type="entry name" value="WD_REPEATS_REGION"/>
    <property type="match status" value="5"/>
</dbReference>
<dbReference type="InterPro" id="IPR019775">
    <property type="entry name" value="WD40_repeat_CS"/>
</dbReference>
<dbReference type="GO" id="GO:0006367">
    <property type="term" value="P:transcription initiation at RNA polymerase II promoter"/>
    <property type="evidence" value="ECO:0000318"/>
    <property type="project" value="GO_Central"/>
</dbReference>
<dbReference type="SUPFAM" id="SSF50978">
    <property type="entry name" value="WD40 repeat-like"/>
    <property type="match status" value="1"/>
</dbReference>
<gene>
    <name evidence="11" type="ORF">AGOS_AEL246C</name>
</gene>
<dbReference type="RefSeq" id="NP_984615.1">
    <property type="nucleotide sequence ID" value="NM_209968.1"/>
</dbReference>
<feature type="compositionally biased region" description="Low complexity" evidence="9">
    <location>
        <begin position="33"/>
        <end position="56"/>
    </location>
</feature>
<dbReference type="PROSITE" id="PS50896">
    <property type="entry name" value="LISH"/>
    <property type="match status" value="1"/>
</dbReference>
<dbReference type="GO" id="GO:0005669">
    <property type="term" value="C:transcription factor TFIID complex"/>
    <property type="evidence" value="ECO:0000318"/>
    <property type="project" value="GO_Central"/>
</dbReference>
<dbReference type="PROSITE" id="PS00678">
    <property type="entry name" value="WD_REPEATS_1"/>
    <property type="match status" value="3"/>
</dbReference>
<keyword evidence="7" id="KW-0539">Nucleus</keyword>
<keyword evidence="5" id="KW-0805">Transcription regulation</keyword>
<dbReference type="Gene3D" id="2.130.10.10">
    <property type="entry name" value="YVTN repeat-like/Quinoprotein amine dehydrogenase"/>
    <property type="match status" value="2"/>
</dbReference>
<dbReference type="SUPFAM" id="SSF160897">
    <property type="entry name" value="Taf5 N-terminal domain-like"/>
    <property type="match status" value="1"/>
</dbReference>
<accession>Q758K7</accession>
<organism evidence="11 12">
    <name type="scientific">Eremothecium gossypii (strain ATCC 10895 / CBS 109.51 / FGSC 9923 / NRRL Y-1056)</name>
    <name type="common">Yeast</name>
    <name type="synonym">Ashbya gossypii</name>
    <dbReference type="NCBI Taxonomy" id="284811"/>
    <lineage>
        <taxon>Eukaryota</taxon>
        <taxon>Fungi</taxon>
        <taxon>Dikarya</taxon>
        <taxon>Ascomycota</taxon>
        <taxon>Saccharomycotina</taxon>
        <taxon>Saccharomycetes</taxon>
        <taxon>Saccharomycetales</taxon>
        <taxon>Saccharomycetaceae</taxon>
        <taxon>Eremothecium</taxon>
    </lineage>
</organism>
<dbReference type="PRINTS" id="PR00320">
    <property type="entry name" value="GPROTEINBRPT"/>
</dbReference>
<keyword evidence="3 8" id="KW-0853">WD repeat</keyword>
<evidence type="ECO:0000256" key="9">
    <source>
        <dbReference type="SAM" id="MobiDB-lite"/>
    </source>
</evidence>
<evidence type="ECO:0000256" key="2">
    <source>
        <dbReference type="ARBA" id="ARBA00009435"/>
    </source>
</evidence>
<evidence type="ECO:0000256" key="3">
    <source>
        <dbReference type="ARBA" id="ARBA00022574"/>
    </source>
</evidence>
<evidence type="ECO:0000256" key="1">
    <source>
        <dbReference type="ARBA" id="ARBA00004123"/>
    </source>
</evidence>
<keyword evidence="6" id="KW-0804">Transcription</keyword>
<feature type="repeat" description="WD" evidence="8">
    <location>
        <begin position="538"/>
        <end position="579"/>
    </location>
</feature>
<feature type="compositionally biased region" description="Basic and acidic residues" evidence="9">
    <location>
        <begin position="380"/>
        <end position="392"/>
    </location>
</feature>
<dbReference type="SMART" id="SM00667">
    <property type="entry name" value="LisH"/>
    <property type="match status" value="1"/>
</dbReference>
<sequence length="815" mass="89850">MNSKLNNRSTRPAHRQEAHMSQKGQKQPTKPAPSSIRPGQQQGSSSSQAAKPSSGFSASDLNRIVLEYLNKKGYHRTEQMLRAESSRTLTPSNKSSVASSTLPAPATSATQEVTTNGKPASNPPMPLKRDANGNLVQQAQVTPQHYFRAYAMLKNWVDSSLDMYKPELSRIIYPIFIYVFLTLVSKAPVQARRFFDKYSEDYKALHGTEINKLFSVNSVDHIKENELAQGFQSNKYRVTISRTTLNLLLYFLNENESVGGSLLISIINQNLEPNAVDNIISQDTLTDGIKDISAGAIDVDNHNSVPVKLGPFPRDQEFTKEVEVELMRKDEQEIEENPDENRKTLVEEYKSMTGATAAVAPVGAQPEAPATQKGDESDDASEKKEHDEKAGEKGTAPSSSGQPAVPIPAGTLPLNAPVGLPLSTTATDLINPMMESPLPGALPLPPKTALDLKLEIQKVRESRDAIKMDNLQTSAPSVCMYTFHNTNREMTCLRFSDDSRLVAAGFQDSYIKLWSLDGTPLESQLPSKAKDASNTVTLIGHSGPVYSVSFSPDNRYLVSASEDKTVRLWSLDTYTCLVSYKGHNHPVWDVKFSPLGHYFATGSHDQTARLWSCDHIYPLRIFAGHLNDVDCVTFHPNGTYVLTGSSDKTCRMWDIQTGDSVRLFLGHTASVVSVAVSPDGRWLTTGSEDGVIIVWDIGTGKRIKQMRGHGKSAVYSLSFNKEGNILVSGGADQSVRVWDLKKFTNEPSLEPEQPYSGYLGDMEASVNQDVKEYGRRRTVFPTQDLMASFHTKKTPIYTVKFTRTNLVLAGGAFTE</sequence>
<proteinExistence type="inferred from homology"/>
<comment type="similarity">
    <text evidence="2">Belongs to the WD repeat TAF5 family.</text>
</comment>
<feature type="region of interest" description="Disordered" evidence="9">
    <location>
        <begin position="82"/>
        <end position="130"/>
    </location>
</feature>
<evidence type="ECO:0000256" key="6">
    <source>
        <dbReference type="ARBA" id="ARBA00023163"/>
    </source>
</evidence>
<reference evidence="12" key="2">
    <citation type="journal article" date="2013" name="G3 (Bethesda)">
        <title>Genomes of Ashbya fungi isolated from insects reveal four mating-type loci, numerous translocations, lack of transposons, and distinct gene duplications.</title>
        <authorList>
            <person name="Dietrich F.S."/>
            <person name="Voegeli S."/>
            <person name="Kuo S."/>
            <person name="Philippsen P."/>
        </authorList>
    </citation>
    <scope>GENOME REANNOTATION</scope>
    <source>
        <strain evidence="12">ATCC 10895 / CBS 109.51 / FGSC 9923 / NRRL Y-1056</strain>
    </source>
</reference>
<dbReference type="Pfam" id="PF00400">
    <property type="entry name" value="WD40"/>
    <property type="match status" value="6"/>
</dbReference>
<feature type="compositionally biased region" description="Low complexity" evidence="9">
    <location>
        <begin position="357"/>
        <end position="366"/>
    </location>
</feature>
<dbReference type="Pfam" id="PF04494">
    <property type="entry name" value="TFIID_NTD2"/>
    <property type="match status" value="1"/>
</dbReference>
<dbReference type="STRING" id="284811.Q758K7"/>
<dbReference type="InterPro" id="IPR020472">
    <property type="entry name" value="WD40_PAC1"/>
</dbReference>
<feature type="region of interest" description="Disordered" evidence="9">
    <location>
        <begin position="1"/>
        <end position="56"/>
    </location>
</feature>
<keyword evidence="12" id="KW-1185">Reference proteome</keyword>
<evidence type="ECO:0000256" key="7">
    <source>
        <dbReference type="ARBA" id="ARBA00023242"/>
    </source>
</evidence>
<feature type="domain" description="TFIID subunit TAF5 NTD2" evidence="10">
    <location>
        <begin position="142"/>
        <end position="271"/>
    </location>
</feature>
<evidence type="ECO:0000256" key="5">
    <source>
        <dbReference type="ARBA" id="ARBA00023015"/>
    </source>
</evidence>
<comment type="subcellular location">
    <subcellularLocation>
        <location evidence="1">Nucleus</location>
    </subcellularLocation>
</comment>
<dbReference type="CDD" id="cd08044">
    <property type="entry name" value="TAF5_NTD2"/>
    <property type="match status" value="1"/>
</dbReference>
<dbReference type="InterPro" id="IPR007582">
    <property type="entry name" value="TFIID_NTD2"/>
</dbReference>
<dbReference type="OrthoDB" id="10266330at2759"/>
<dbReference type="OMA" id="HNHPVWD"/>
<evidence type="ECO:0000256" key="4">
    <source>
        <dbReference type="ARBA" id="ARBA00022737"/>
    </source>
</evidence>
<dbReference type="eggNOG" id="KOG0263">
    <property type="taxonomic scope" value="Eukaryota"/>
</dbReference>
<evidence type="ECO:0000259" key="10">
    <source>
        <dbReference type="Pfam" id="PF04494"/>
    </source>
</evidence>
<feature type="repeat" description="WD" evidence="8">
    <location>
        <begin position="580"/>
        <end position="612"/>
    </location>
</feature>
<keyword evidence="4" id="KW-0677">Repeat</keyword>
<dbReference type="CDD" id="cd00200">
    <property type="entry name" value="WD40"/>
    <property type="match status" value="1"/>
</dbReference>
<feature type="region of interest" description="Disordered" evidence="9">
    <location>
        <begin position="357"/>
        <end position="410"/>
    </location>
</feature>
<protein>
    <submittedName>
        <fullName evidence="11">AEL246Cp</fullName>
    </submittedName>
</protein>
<dbReference type="AlphaFoldDB" id="Q758K7"/>
<dbReference type="EMBL" id="AE016818">
    <property type="protein sequence ID" value="AAS52439.1"/>
    <property type="molecule type" value="Genomic_DNA"/>
</dbReference>
<dbReference type="InterPro" id="IPR037264">
    <property type="entry name" value="TFIID_NTD2_sf"/>
</dbReference>
<feature type="repeat" description="WD" evidence="8">
    <location>
        <begin position="483"/>
        <end position="517"/>
    </location>
</feature>
<dbReference type="Pfam" id="PF08513">
    <property type="entry name" value="LisH"/>
    <property type="match status" value="1"/>
</dbReference>
<feature type="repeat" description="WD" evidence="8">
    <location>
        <begin position="712"/>
        <end position="741"/>
    </location>
</feature>
<name>Q758K7_EREGS</name>
<evidence type="ECO:0000313" key="12">
    <source>
        <dbReference type="Proteomes" id="UP000000591"/>
    </source>
</evidence>
<dbReference type="InterPro" id="IPR006594">
    <property type="entry name" value="LisH"/>
</dbReference>
<dbReference type="Gene3D" id="1.25.40.500">
    <property type="entry name" value="TFIID subunit TAF5, NTD2 domain"/>
    <property type="match status" value="1"/>
</dbReference>
<dbReference type="Proteomes" id="UP000000591">
    <property type="component" value="Chromosome V"/>
</dbReference>
<evidence type="ECO:0000313" key="11">
    <source>
        <dbReference type="EMBL" id="AAS52439.1"/>
    </source>
</evidence>
<feature type="repeat" description="WD" evidence="8">
    <location>
        <begin position="664"/>
        <end position="705"/>
    </location>
</feature>
<dbReference type="PANTHER" id="PTHR19879:SF1">
    <property type="entry name" value="CANNONBALL-RELATED"/>
    <property type="match status" value="1"/>
</dbReference>